<accession>A0ABN9U665</accession>
<protein>
    <recommendedName>
        <fullName evidence="6">Pentatricopeptide repeat-containing protein, chloroplastic</fullName>
    </recommendedName>
</protein>
<feature type="repeat" description="PPR" evidence="2">
    <location>
        <begin position="144"/>
        <end position="178"/>
    </location>
</feature>
<evidence type="ECO:0000256" key="1">
    <source>
        <dbReference type="ARBA" id="ARBA00022737"/>
    </source>
</evidence>
<sequence>MSFEASIKNCGLIKRWSAALRLLREGIQLGVQLVPSHYIATVSACRTGGQWQRALSVLRSMWEAKLERNMREAKLEPNVISCNAGISACAKGEQWQRALKGEQWQRALALLSEMWEAKLEPDGEQWQRALALLSEMWEAKLEPNVISYSAGISACEKGEQWQRALALLSEMWEAKLEPDVISYSRWDQRVREGQAVAACADAASRDAGGEVGAQRHSSTLRELYSRPAGLALQLLMHVELHFASRTWRPVLPRSSEARGSWPGATQRPRRGNGGAR</sequence>
<dbReference type="InterPro" id="IPR011990">
    <property type="entry name" value="TPR-like_helical_dom_sf"/>
</dbReference>
<reference evidence="4" key="1">
    <citation type="submission" date="2023-10" db="EMBL/GenBank/DDBJ databases">
        <authorList>
            <person name="Chen Y."/>
            <person name="Shah S."/>
            <person name="Dougan E. K."/>
            <person name="Thang M."/>
            <person name="Chan C."/>
        </authorList>
    </citation>
    <scope>NUCLEOTIDE SEQUENCE [LARGE SCALE GENOMIC DNA]</scope>
</reference>
<dbReference type="Pfam" id="PF13812">
    <property type="entry name" value="PPR_3"/>
    <property type="match status" value="1"/>
</dbReference>
<evidence type="ECO:0000256" key="3">
    <source>
        <dbReference type="SAM" id="MobiDB-lite"/>
    </source>
</evidence>
<evidence type="ECO:0000256" key="2">
    <source>
        <dbReference type="PROSITE-ProRule" id="PRU00708"/>
    </source>
</evidence>
<dbReference type="InterPro" id="IPR002885">
    <property type="entry name" value="PPR_rpt"/>
</dbReference>
<evidence type="ECO:0008006" key="6">
    <source>
        <dbReference type="Google" id="ProtNLM"/>
    </source>
</evidence>
<evidence type="ECO:0000313" key="4">
    <source>
        <dbReference type="EMBL" id="CAK0853891.1"/>
    </source>
</evidence>
<keyword evidence="5" id="KW-1185">Reference proteome</keyword>
<keyword evidence="1" id="KW-0677">Repeat</keyword>
<comment type="caution">
    <text evidence="4">The sequence shown here is derived from an EMBL/GenBank/DDBJ whole genome shotgun (WGS) entry which is preliminary data.</text>
</comment>
<evidence type="ECO:0000313" key="5">
    <source>
        <dbReference type="Proteomes" id="UP001189429"/>
    </source>
</evidence>
<proteinExistence type="predicted"/>
<dbReference type="EMBL" id="CAUYUJ010015435">
    <property type="protein sequence ID" value="CAK0853891.1"/>
    <property type="molecule type" value="Genomic_DNA"/>
</dbReference>
<name>A0ABN9U665_9DINO</name>
<dbReference type="PANTHER" id="PTHR47936">
    <property type="entry name" value="PPR_LONG DOMAIN-CONTAINING PROTEIN"/>
    <property type="match status" value="1"/>
</dbReference>
<dbReference type="Gene3D" id="1.25.40.10">
    <property type="entry name" value="Tetratricopeptide repeat domain"/>
    <property type="match status" value="2"/>
</dbReference>
<organism evidence="4 5">
    <name type="scientific">Prorocentrum cordatum</name>
    <dbReference type="NCBI Taxonomy" id="2364126"/>
    <lineage>
        <taxon>Eukaryota</taxon>
        <taxon>Sar</taxon>
        <taxon>Alveolata</taxon>
        <taxon>Dinophyceae</taxon>
        <taxon>Prorocentrales</taxon>
        <taxon>Prorocentraceae</taxon>
        <taxon>Prorocentrum</taxon>
    </lineage>
</organism>
<dbReference type="Proteomes" id="UP001189429">
    <property type="component" value="Unassembled WGS sequence"/>
</dbReference>
<dbReference type="PANTHER" id="PTHR47936:SF1">
    <property type="entry name" value="PENTATRICOPEPTIDE REPEAT-CONTAINING PROTEIN GUN1, CHLOROPLASTIC"/>
    <property type="match status" value="1"/>
</dbReference>
<feature type="region of interest" description="Disordered" evidence="3">
    <location>
        <begin position="253"/>
        <end position="276"/>
    </location>
</feature>
<gene>
    <name evidence="4" type="ORF">PCOR1329_LOCUS45226</name>
</gene>
<dbReference type="PROSITE" id="PS51375">
    <property type="entry name" value="PPR"/>
    <property type="match status" value="1"/>
</dbReference>